<proteinExistence type="predicted"/>
<reference evidence="5" key="1">
    <citation type="submission" date="2023-06" db="EMBL/GenBank/DDBJ databases">
        <title>MT1 and MT2 Draft Genomes of Novel Species.</title>
        <authorList>
            <person name="Venkateswaran K."/>
        </authorList>
    </citation>
    <scope>NUCLEOTIDE SEQUENCE</scope>
    <source>
        <strain evidence="5">F6_8S_P_1B</strain>
    </source>
</reference>
<dbReference type="RefSeq" id="WP_301210859.1">
    <property type="nucleotide sequence ID" value="NZ_JAROCF010000001.1"/>
</dbReference>
<keyword evidence="1" id="KW-0805">Transcription regulation</keyword>
<keyword evidence="2" id="KW-0238">DNA-binding</keyword>
<evidence type="ECO:0000313" key="6">
    <source>
        <dbReference type="Proteomes" id="UP001174208"/>
    </source>
</evidence>
<dbReference type="Gene3D" id="1.20.120.530">
    <property type="entry name" value="GntR ligand-binding domain-like"/>
    <property type="match status" value="1"/>
</dbReference>
<dbReference type="CDD" id="cd07377">
    <property type="entry name" value="WHTH_GntR"/>
    <property type="match status" value="1"/>
</dbReference>
<dbReference type="Pfam" id="PF00392">
    <property type="entry name" value="GntR"/>
    <property type="match status" value="1"/>
</dbReference>
<accession>A0ABT8KAT5</accession>
<evidence type="ECO:0000256" key="3">
    <source>
        <dbReference type="ARBA" id="ARBA00023163"/>
    </source>
</evidence>
<dbReference type="SMART" id="SM00345">
    <property type="entry name" value="HTH_GNTR"/>
    <property type="match status" value="1"/>
</dbReference>
<feature type="domain" description="HTH gntR-type" evidence="4">
    <location>
        <begin position="9"/>
        <end position="76"/>
    </location>
</feature>
<dbReference type="Gene3D" id="1.10.10.10">
    <property type="entry name" value="Winged helix-like DNA-binding domain superfamily/Winged helix DNA-binding domain"/>
    <property type="match status" value="1"/>
</dbReference>
<dbReference type="PROSITE" id="PS50949">
    <property type="entry name" value="HTH_GNTR"/>
    <property type="match status" value="1"/>
</dbReference>
<evidence type="ECO:0000256" key="1">
    <source>
        <dbReference type="ARBA" id="ARBA00023015"/>
    </source>
</evidence>
<gene>
    <name evidence="5" type="ORF">P5G50_08825</name>
</gene>
<keyword evidence="6" id="KW-1185">Reference proteome</keyword>
<dbReference type="Pfam" id="PF07729">
    <property type="entry name" value="FCD"/>
    <property type="match status" value="1"/>
</dbReference>
<dbReference type="InterPro" id="IPR036388">
    <property type="entry name" value="WH-like_DNA-bd_sf"/>
</dbReference>
<evidence type="ECO:0000256" key="2">
    <source>
        <dbReference type="ARBA" id="ARBA00023125"/>
    </source>
</evidence>
<dbReference type="PANTHER" id="PTHR43537:SF45">
    <property type="entry name" value="GNTR FAMILY REGULATORY PROTEIN"/>
    <property type="match status" value="1"/>
</dbReference>
<dbReference type="InterPro" id="IPR008920">
    <property type="entry name" value="TF_FadR/GntR_C"/>
</dbReference>
<dbReference type="SUPFAM" id="SSF46785">
    <property type="entry name" value="Winged helix' DNA-binding domain"/>
    <property type="match status" value="1"/>
</dbReference>
<evidence type="ECO:0000259" key="4">
    <source>
        <dbReference type="PROSITE" id="PS50949"/>
    </source>
</evidence>
<dbReference type="PANTHER" id="PTHR43537">
    <property type="entry name" value="TRANSCRIPTIONAL REGULATOR, GNTR FAMILY"/>
    <property type="match status" value="1"/>
</dbReference>
<dbReference type="InterPro" id="IPR036390">
    <property type="entry name" value="WH_DNA-bd_sf"/>
</dbReference>
<dbReference type="SUPFAM" id="SSF48008">
    <property type="entry name" value="GntR ligand-binding domain-like"/>
    <property type="match status" value="1"/>
</dbReference>
<name>A0ABT8KAT5_9MICO</name>
<sequence>MSEAGISRGLLSDQVYDLILTSILDGSRAPGSRVVESEIARQLEISQAPVREAVKRLVHAGLVVSIPRHGSYVTEISESEFAIAREVRSSLEASGARLAVEALDETAIAHLRSLVDQMATAIAADDWAGFRALDVQFHRYVIRLSGVSVLARLWDTLEPLLISQRAIGDPSFLGDRSRVVEWHAELVDALDGGDAEAASAAFAAHAAGDLAE</sequence>
<keyword evidence="3" id="KW-0804">Transcription</keyword>
<dbReference type="InterPro" id="IPR011711">
    <property type="entry name" value="GntR_C"/>
</dbReference>
<dbReference type="Proteomes" id="UP001174208">
    <property type="component" value="Unassembled WGS sequence"/>
</dbReference>
<organism evidence="5 6">
    <name type="scientific">Leifsonia williamsii</name>
    <dbReference type="NCBI Taxonomy" id="3035919"/>
    <lineage>
        <taxon>Bacteria</taxon>
        <taxon>Bacillati</taxon>
        <taxon>Actinomycetota</taxon>
        <taxon>Actinomycetes</taxon>
        <taxon>Micrococcales</taxon>
        <taxon>Microbacteriaceae</taxon>
        <taxon>Leifsonia</taxon>
    </lineage>
</organism>
<dbReference type="InterPro" id="IPR000524">
    <property type="entry name" value="Tscrpt_reg_HTH_GntR"/>
</dbReference>
<dbReference type="SMART" id="SM00895">
    <property type="entry name" value="FCD"/>
    <property type="match status" value="1"/>
</dbReference>
<dbReference type="EMBL" id="JAROCF010000001">
    <property type="protein sequence ID" value="MDN4614555.1"/>
    <property type="molecule type" value="Genomic_DNA"/>
</dbReference>
<comment type="caution">
    <text evidence="5">The sequence shown here is derived from an EMBL/GenBank/DDBJ whole genome shotgun (WGS) entry which is preliminary data.</text>
</comment>
<protein>
    <submittedName>
        <fullName evidence="5">GntR family transcriptional regulator</fullName>
    </submittedName>
</protein>
<evidence type="ECO:0000313" key="5">
    <source>
        <dbReference type="EMBL" id="MDN4614555.1"/>
    </source>
</evidence>